<dbReference type="OMA" id="VCEYHEH"/>
<gene>
    <name evidence="2" type="ORF">W97_01908</name>
</gene>
<dbReference type="RefSeq" id="XP_007778001.1">
    <property type="nucleotide sequence ID" value="XM_007779811.1"/>
</dbReference>
<dbReference type="AlphaFoldDB" id="R7YLK3"/>
<dbReference type="PANTHER" id="PTHR47843:SF2">
    <property type="entry name" value="BTB DOMAIN-CONTAINING PROTEIN"/>
    <property type="match status" value="1"/>
</dbReference>
<sequence>MPDPSDAAISHKDATAEGETKNETVVEEPPSLLDGTAGSEIIIFLVGSDEKRYAVHRALLCYYSPYFTAALNDCSNNEGIPPASSGGPDESHDYCMTGLFIFAEFYNVPQLRKEVVDQFYFEYACSGVSILPDYQTIIQAFSSLPDTSPFCRFLVRIYAVRWDVSYDEDDDEAVDNRGQLPKEFLGDLMVEVGKVRKDQRKFGKAPAMPEVCEYHEHSTKEEKTSCRRTQRIENAAKKAAKEARTREEMIVDRELRHEELRLQERLKRKRT</sequence>
<dbReference type="OrthoDB" id="194443at2759"/>
<reference evidence="3" key="1">
    <citation type="submission" date="2012-06" db="EMBL/GenBank/DDBJ databases">
        <title>The genome sequence of Coniosporium apollinis CBS 100218.</title>
        <authorList>
            <consortium name="The Broad Institute Genome Sequencing Platform"/>
            <person name="Cuomo C."/>
            <person name="Gorbushina A."/>
            <person name="Noack S."/>
            <person name="Walker B."/>
            <person name="Young S.K."/>
            <person name="Zeng Q."/>
            <person name="Gargeya S."/>
            <person name="Fitzgerald M."/>
            <person name="Haas B."/>
            <person name="Abouelleil A."/>
            <person name="Alvarado L."/>
            <person name="Arachchi H.M."/>
            <person name="Berlin A.M."/>
            <person name="Chapman S.B."/>
            <person name="Goldberg J."/>
            <person name="Griggs A."/>
            <person name="Gujja S."/>
            <person name="Hansen M."/>
            <person name="Howarth C."/>
            <person name="Imamovic A."/>
            <person name="Larimer J."/>
            <person name="McCowan C."/>
            <person name="Montmayeur A."/>
            <person name="Murphy C."/>
            <person name="Neiman D."/>
            <person name="Pearson M."/>
            <person name="Priest M."/>
            <person name="Roberts A."/>
            <person name="Saif S."/>
            <person name="Shea T."/>
            <person name="Sisk P."/>
            <person name="Sykes S."/>
            <person name="Wortman J."/>
            <person name="Nusbaum C."/>
            <person name="Birren B."/>
        </authorList>
    </citation>
    <scope>NUCLEOTIDE SEQUENCE [LARGE SCALE GENOMIC DNA]</scope>
    <source>
        <strain evidence="3">CBS 100218</strain>
    </source>
</reference>
<evidence type="ECO:0000313" key="2">
    <source>
        <dbReference type="EMBL" id="EON62684.1"/>
    </source>
</evidence>
<proteinExistence type="predicted"/>
<evidence type="ECO:0008006" key="4">
    <source>
        <dbReference type="Google" id="ProtNLM"/>
    </source>
</evidence>
<accession>R7YLK3</accession>
<evidence type="ECO:0000256" key="1">
    <source>
        <dbReference type="SAM" id="MobiDB-lite"/>
    </source>
</evidence>
<feature type="compositionally biased region" description="Basic and acidic residues" evidence="1">
    <location>
        <begin position="9"/>
        <end position="24"/>
    </location>
</feature>
<dbReference type="PANTHER" id="PTHR47843">
    <property type="entry name" value="BTB DOMAIN-CONTAINING PROTEIN-RELATED"/>
    <property type="match status" value="1"/>
</dbReference>
<protein>
    <recommendedName>
        <fullName evidence="4">BTB domain-containing protein</fullName>
    </recommendedName>
</protein>
<feature type="region of interest" description="Disordered" evidence="1">
    <location>
        <begin position="1"/>
        <end position="32"/>
    </location>
</feature>
<dbReference type="GeneID" id="19899219"/>
<dbReference type="STRING" id="1168221.R7YLK3"/>
<organism evidence="2 3">
    <name type="scientific">Coniosporium apollinis (strain CBS 100218)</name>
    <name type="common">Rock-inhabiting black yeast</name>
    <dbReference type="NCBI Taxonomy" id="1168221"/>
    <lineage>
        <taxon>Eukaryota</taxon>
        <taxon>Fungi</taxon>
        <taxon>Dikarya</taxon>
        <taxon>Ascomycota</taxon>
        <taxon>Pezizomycotina</taxon>
        <taxon>Dothideomycetes</taxon>
        <taxon>Dothideomycetes incertae sedis</taxon>
        <taxon>Coniosporium</taxon>
    </lineage>
</organism>
<dbReference type="Proteomes" id="UP000016924">
    <property type="component" value="Unassembled WGS sequence"/>
</dbReference>
<dbReference type="EMBL" id="JH767560">
    <property type="protein sequence ID" value="EON62684.1"/>
    <property type="molecule type" value="Genomic_DNA"/>
</dbReference>
<name>R7YLK3_CONA1</name>
<keyword evidence="3" id="KW-1185">Reference proteome</keyword>
<dbReference type="HOGENOM" id="CLU_068279_5_2_1"/>
<evidence type="ECO:0000313" key="3">
    <source>
        <dbReference type="Proteomes" id="UP000016924"/>
    </source>
</evidence>